<comment type="caution">
    <text evidence="1">The sequence shown here is derived from an EMBL/GenBank/DDBJ whole genome shotgun (WGS) entry which is preliminary data.</text>
</comment>
<dbReference type="GO" id="GO:0009401">
    <property type="term" value="P:phosphoenolpyruvate-dependent sugar phosphotransferase system"/>
    <property type="evidence" value="ECO:0007669"/>
    <property type="project" value="InterPro"/>
</dbReference>
<reference evidence="1 2" key="1">
    <citation type="submission" date="2017-11" db="EMBL/GenBank/DDBJ databases">
        <authorList>
            <person name="Founou R.C."/>
            <person name="Founou L."/>
            <person name="Allam M."/>
            <person name="Ismail A."/>
            <person name="Essack S.Y."/>
        </authorList>
    </citation>
    <scope>NUCLEOTIDE SEQUENCE [LARGE SCALE GENOMIC DNA]</scope>
    <source>
        <strain evidence="1 2">G703N2B1</strain>
    </source>
</reference>
<gene>
    <name evidence="1" type="ORF">CV021_15260</name>
</gene>
<proteinExistence type="predicted"/>
<dbReference type="Proteomes" id="UP000238775">
    <property type="component" value="Unassembled WGS sequence"/>
</dbReference>
<name>A0A7Z1S9X9_STAAU</name>
<feature type="non-terminal residue" evidence="1">
    <location>
        <position position="32"/>
    </location>
</feature>
<dbReference type="Gene3D" id="1.20.58.80">
    <property type="entry name" value="Phosphotransferase system, lactose/cellobiose-type IIA subunit"/>
    <property type="match status" value="1"/>
</dbReference>
<dbReference type="EMBL" id="PGWZ01000566">
    <property type="protein sequence ID" value="PPJ69706.1"/>
    <property type="molecule type" value="Genomic_DNA"/>
</dbReference>
<sequence length="32" mass="3507">MNRDEVQLLGFEIVAYAGDARSKLLEALNAAK</sequence>
<evidence type="ECO:0000313" key="1">
    <source>
        <dbReference type="EMBL" id="PPJ69706.1"/>
    </source>
</evidence>
<dbReference type="InterPro" id="IPR036542">
    <property type="entry name" value="PTS_IIA_lac/cel_sf"/>
</dbReference>
<dbReference type="SUPFAM" id="SSF46973">
    <property type="entry name" value="Enzyme IIa from lactose specific PTS, IIa-lac"/>
    <property type="match status" value="1"/>
</dbReference>
<evidence type="ECO:0000313" key="2">
    <source>
        <dbReference type="Proteomes" id="UP000238775"/>
    </source>
</evidence>
<accession>A0A7Z1S9X9</accession>
<protein>
    <submittedName>
        <fullName evidence="1">PTS lactose transporter subunit IIA</fullName>
    </submittedName>
</protein>
<organism evidence="1 2">
    <name type="scientific">Staphylococcus aureus</name>
    <dbReference type="NCBI Taxonomy" id="1280"/>
    <lineage>
        <taxon>Bacteria</taxon>
        <taxon>Bacillati</taxon>
        <taxon>Bacillota</taxon>
        <taxon>Bacilli</taxon>
        <taxon>Bacillales</taxon>
        <taxon>Staphylococcaceae</taxon>
        <taxon>Staphylococcus</taxon>
    </lineage>
</organism>
<dbReference type="AlphaFoldDB" id="A0A7Z1S9X9"/>